<organism evidence="2 3">
    <name type="scientific">Planoprotostelium fungivorum</name>
    <dbReference type="NCBI Taxonomy" id="1890364"/>
    <lineage>
        <taxon>Eukaryota</taxon>
        <taxon>Amoebozoa</taxon>
        <taxon>Evosea</taxon>
        <taxon>Variosea</taxon>
        <taxon>Cavosteliida</taxon>
        <taxon>Cavosteliaceae</taxon>
        <taxon>Planoprotostelium</taxon>
    </lineage>
</organism>
<dbReference type="Gene3D" id="3.40.630.30">
    <property type="match status" value="1"/>
</dbReference>
<proteinExistence type="predicted"/>
<dbReference type="EMBL" id="MDYQ01000037">
    <property type="protein sequence ID" value="PRP85916.1"/>
    <property type="molecule type" value="Genomic_DNA"/>
</dbReference>
<dbReference type="GO" id="GO:0016747">
    <property type="term" value="F:acyltransferase activity, transferring groups other than amino-acyl groups"/>
    <property type="evidence" value="ECO:0007669"/>
    <property type="project" value="InterPro"/>
</dbReference>
<evidence type="ECO:0000313" key="2">
    <source>
        <dbReference type="EMBL" id="PRP85916.1"/>
    </source>
</evidence>
<evidence type="ECO:0000313" key="3">
    <source>
        <dbReference type="Proteomes" id="UP000241769"/>
    </source>
</evidence>
<dbReference type="OrthoDB" id="2129362at2759"/>
<reference evidence="2 3" key="1">
    <citation type="journal article" date="2018" name="Genome Biol. Evol.">
        <title>Multiple Roots of Fruiting Body Formation in Amoebozoa.</title>
        <authorList>
            <person name="Hillmann F."/>
            <person name="Forbes G."/>
            <person name="Novohradska S."/>
            <person name="Ferling I."/>
            <person name="Riege K."/>
            <person name="Groth M."/>
            <person name="Westermann M."/>
            <person name="Marz M."/>
            <person name="Spaller T."/>
            <person name="Winckler T."/>
            <person name="Schaap P."/>
            <person name="Glockner G."/>
        </authorList>
    </citation>
    <scope>NUCLEOTIDE SEQUENCE [LARGE SCALE GENOMIC DNA]</scope>
    <source>
        <strain evidence="2 3">Jena</strain>
    </source>
</reference>
<dbReference type="Proteomes" id="UP000241769">
    <property type="component" value="Unassembled WGS sequence"/>
</dbReference>
<dbReference type="STRING" id="1890364.A0A2P6NPN1"/>
<keyword evidence="2" id="KW-0808">Transferase</keyword>
<name>A0A2P6NPN1_9EUKA</name>
<dbReference type="SUPFAM" id="SSF55729">
    <property type="entry name" value="Acyl-CoA N-acyltransferases (Nat)"/>
    <property type="match status" value="1"/>
</dbReference>
<protein>
    <submittedName>
        <fullName evidence="2">GCN5-like N-acetyltransferase</fullName>
    </submittedName>
</protein>
<gene>
    <name evidence="2" type="ORF">PROFUN_06038</name>
</gene>
<dbReference type="PANTHER" id="PTHR43072:SF8">
    <property type="entry name" value="ACYLTRANSFERASE FABY-RELATED"/>
    <property type="match status" value="1"/>
</dbReference>
<keyword evidence="3" id="KW-1185">Reference proteome</keyword>
<dbReference type="InterPro" id="IPR000182">
    <property type="entry name" value="GNAT_dom"/>
</dbReference>
<comment type="caution">
    <text evidence="2">The sequence shown here is derived from an EMBL/GenBank/DDBJ whole genome shotgun (WGS) entry which is preliminary data.</text>
</comment>
<sequence>MEIIIRDVKAEDATAIQSIYSHYVTDTVITFEEDVPPVEEMHSRIKTILDAGYPYIVACIGQQVVGYCYASTYRPRSGYRFTCESSVYLDHRKKGMGIGDGRSIIDVALMDDTGKKLMVELLCQLEKGRWRQVLASTIADNPASIALHESLGFVQVAMTPAVGWKLNRWVDTITLQKSLAGGRDTPPSISTCHE</sequence>
<dbReference type="PROSITE" id="PS51186">
    <property type="entry name" value="GNAT"/>
    <property type="match status" value="1"/>
</dbReference>
<dbReference type="AlphaFoldDB" id="A0A2P6NPN1"/>
<feature type="domain" description="N-acetyltransferase" evidence="1">
    <location>
        <begin position="3"/>
        <end position="180"/>
    </location>
</feature>
<dbReference type="PANTHER" id="PTHR43072">
    <property type="entry name" value="N-ACETYLTRANSFERASE"/>
    <property type="match status" value="1"/>
</dbReference>
<dbReference type="InterPro" id="IPR016181">
    <property type="entry name" value="Acyl_CoA_acyltransferase"/>
</dbReference>
<dbReference type="Pfam" id="PF13420">
    <property type="entry name" value="Acetyltransf_4"/>
    <property type="match status" value="1"/>
</dbReference>
<dbReference type="InParanoid" id="A0A2P6NPN1"/>
<evidence type="ECO:0000259" key="1">
    <source>
        <dbReference type="PROSITE" id="PS51186"/>
    </source>
</evidence>
<accession>A0A2P6NPN1</accession>